<gene>
    <name evidence="2" type="ORF">H2O64_11115</name>
</gene>
<dbReference type="Proteomes" id="UP000619238">
    <property type="component" value="Unassembled WGS sequence"/>
</dbReference>
<sequence length="156" mass="17792">MSTKKNKYVEYWCETDNIAPYILRNRGVRPHNPMVEFYKDPEQNLYFIRILAIIPDCVDKIDATAPEAREAITTNLGEIETRTIIIKWEEDVPPDASSPFNLWSIDLEYKLLNEKDGEDKAIKVDFEYGDPKLSRGTVTTSGTPASVDINSETKCS</sequence>
<protein>
    <recommendedName>
        <fullName evidence="4">Phage tail protein</fullName>
    </recommendedName>
</protein>
<proteinExistence type="predicted"/>
<evidence type="ECO:0000313" key="2">
    <source>
        <dbReference type="EMBL" id="MBC8755226.1"/>
    </source>
</evidence>
<feature type="compositionally biased region" description="Polar residues" evidence="1">
    <location>
        <begin position="136"/>
        <end position="156"/>
    </location>
</feature>
<evidence type="ECO:0000256" key="1">
    <source>
        <dbReference type="SAM" id="MobiDB-lite"/>
    </source>
</evidence>
<keyword evidence="3" id="KW-1185">Reference proteome</keyword>
<name>A0ABR7QA24_9FLAO</name>
<evidence type="ECO:0000313" key="3">
    <source>
        <dbReference type="Proteomes" id="UP000619238"/>
    </source>
</evidence>
<accession>A0ABR7QA24</accession>
<dbReference type="RefSeq" id="WP_187562277.1">
    <property type="nucleotide sequence ID" value="NZ_JACGWS010000006.1"/>
</dbReference>
<comment type="caution">
    <text evidence="2">The sequence shown here is derived from an EMBL/GenBank/DDBJ whole genome shotgun (WGS) entry which is preliminary data.</text>
</comment>
<dbReference type="EMBL" id="JACGWS010000006">
    <property type="protein sequence ID" value="MBC8755226.1"/>
    <property type="molecule type" value="Genomic_DNA"/>
</dbReference>
<evidence type="ECO:0008006" key="4">
    <source>
        <dbReference type="Google" id="ProtNLM"/>
    </source>
</evidence>
<organism evidence="2 3">
    <name type="scientific">Kordia aestuariivivens</name>
    <dbReference type="NCBI Taxonomy" id="2759037"/>
    <lineage>
        <taxon>Bacteria</taxon>
        <taxon>Pseudomonadati</taxon>
        <taxon>Bacteroidota</taxon>
        <taxon>Flavobacteriia</taxon>
        <taxon>Flavobacteriales</taxon>
        <taxon>Flavobacteriaceae</taxon>
        <taxon>Kordia</taxon>
    </lineage>
</organism>
<reference evidence="2 3" key="1">
    <citation type="submission" date="2020-07" db="EMBL/GenBank/DDBJ databases">
        <title>Description of Kordia aestuariivivens sp. nov., isolated from a tidal flat.</title>
        <authorList>
            <person name="Park S."/>
            <person name="Yoon J.-H."/>
        </authorList>
    </citation>
    <scope>NUCLEOTIDE SEQUENCE [LARGE SCALE GENOMIC DNA]</scope>
    <source>
        <strain evidence="2 3">YSTF-M3</strain>
    </source>
</reference>
<feature type="region of interest" description="Disordered" evidence="1">
    <location>
        <begin position="132"/>
        <end position="156"/>
    </location>
</feature>